<evidence type="ECO:0000313" key="15">
    <source>
        <dbReference type="RefSeq" id="XP_048139028.1"/>
    </source>
</evidence>
<evidence type="ECO:0000256" key="4">
    <source>
        <dbReference type="ARBA" id="ARBA00023015"/>
    </source>
</evidence>
<feature type="region of interest" description="Disordered" evidence="9">
    <location>
        <begin position="448"/>
        <end position="479"/>
    </location>
</feature>
<dbReference type="InterPro" id="IPR001841">
    <property type="entry name" value="Znf_RING"/>
</dbReference>
<evidence type="ECO:0000256" key="6">
    <source>
        <dbReference type="ARBA" id="ARBA00023242"/>
    </source>
</evidence>
<dbReference type="Pfam" id="PF10497">
    <property type="entry name" value="zf-4CXXC_R1"/>
    <property type="match status" value="1"/>
</dbReference>
<evidence type="ECO:0000313" key="14">
    <source>
        <dbReference type="RefSeq" id="XP_048139027.1"/>
    </source>
</evidence>
<dbReference type="SUPFAM" id="SSF51197">
    <property type="entry name" value="Clavaminate synthase-like"/>
    <property type="match status" value="1"/>
</dbReference>
<dbReference type="PROSITE" id="PS50089">
    <property type="entry name" value="ZF_RING_2"/>
    <property type="match status" value="1"/>
</dbReference>
<sequence length="1489" mass="165440">MDSDTPEQYRRCSRTGTPSWQCKESAVSGEKYCGKHLLYFAKMRRDAPTTGACATAEAKRRSERLSGDVSDVGCRRRMPEVGNGEGSCSDGADGESKRDGGPRKRGRPKGSKNETRVGDGTGKEVVLFSCGDLSGMPEVGNGEGSCGDGADGESKRDGGPRKRGRPKGSKNETRVGDGTGKEVVLFSCGDLSGMPEVGNGEGSCGDGADGESKRDGGPRKRGRPKGSKNKTRVGDGTGKEELVVVSCGDVSDVGRWRKMPEVGNGEGSCGDGADGESKRDGGPRKRGRPKGSKNKMRVGDGTGKEVVLVSGGNGSLCPKAKRGRPKGSKDKKKRKRKKKEGASVGIAEDQAVSGVETVCVNNVGHEGVSGANGGITEIGQCENGILTQKRGRPKGSKDNKKRKDEEEARVGIAEDLAVSGLAIVCMNNVGHEGVSGVNGEITEHRQCKNEILRRKRGRPQGSKDKNKRKKKEEASVGIGEDQAVSQLETVCVNNVGHGGASGGNGEITENGQCKNEILTWKRGRPKGSKNRKLSPHKSRKDQETAPRDDKLFWVNNVGHEKDERVHGENEEEKVEAVLRKPRPSKGSKYRKCDTAKNEVVSGDFANGGVDTGHGEGRNRILQGRPKGSKNRKLAAADGESKGKIGDFLGNGHSGFETLKPKRGRGRPKGSKIRRTLVLEKALSSHSTERVVKRMNRGRMIKIISGRRVANSRSSYHWRREMEQRSSMCHQCLRSHRSEVVICSRCKRKRYCYDCLEKWYPGKSKQDMEMECPFCRGHCNCRRCLRKGSVLRAAEDEEDSLMKLQKLLYMLDKTLPLLRQMQQEQVSELVAEARICGNQVVEGDIPKSLLDDDDRVYCDNCNTSIINFYRSCPNPFCSYDLCLTCCSELRRVDEAESTELERLQSEGTELDVQIPSVKGVQNGQESKSTSSGNTNFDFHDWRAETDGSIRCPSKAQGGCCSGILELRRIFDANFIDQIIDNAHKLMLDYKSPETKLSQGCTLCYSTDSTLSGKLERRRAAHREKSHDNFLYCPDALHLNDDGYKHFQTHWVKGEPVIVRNLLQKASGLSWEPMVMWRAFMGAQKVLKEDAHVVKAIDCLDWCEVGITIFQFFKGYLEGRRYKNGWPEMLKLKDWPPSNSFDECLPRHGAEFIAMLPYTDYTHPRSGLLNLATKLPAFVKPDLGPKTFIAYGFSKELGRGDSVTKLHCDVSDAINVLTHTSKVNIAQWQRRAINILQKRHEVEDPDDLANWMQDKLAISKRDALSARTSDSSIHESLLSSLRNEGEEPHDKVNKSASESVLPEDEMRDAGLECNLSIAEEVVQDDDWEVSLGGAVWDIFRRQDVPKLVEYLQRHWKEFRHVNNLPVESVIHPIHDQTLYLTDRQKKQLKEEYNVEPWTFEQQLGEAVLIPAGCPHQVRNRQSCIKVALDFVSPENVQECVRLTEEFRKLPRDHRAKEDKLEVKKMAIYSASYAVSEAKILTTELNQDQCSS</sequence>
<keyword evidence="3" id="KW-0479">Metal-binding</keyword>
<feature type="compositionally biased region" description="Basic and acidic residues" evidence="9">
    <location>
        <begin position="395"/>
        <end position="408"/>
    </location>
</feature>
<dbReference type="InterPro" id="IPR018866">
    <property type="entry name" value="Znf-4CXXC_R1"/>
</dbReference>
<evidence type="ECO:0000256" key="3">
    <source>
        <dbReference type="ARBA" id="ARBA00022723"/>
    </source>
</evidence>
<dbReference type="PROSITE" id="PS51667">
    <property type="entry name" value="WRC"/>
    <property type="match status" value="1"/>
</dbReference>
<feature type="compositionally biased region" description="Basic and acidic residues" evidence="9">
    <location>
        <begin position="57"/>
        <end position="66"/>
    </location>
</feature>
<feature type="region of interest" description="Disordered" evidence="9">
    <location>
        <begin position="1274"/>
        <end position="1301"/>
    </location>
</feature>
<protein>
    <submittedName>
        <fullName evidence="14 15">Uncharacterized protein LOC115754279 isoform X1</fullName>
    </submittedName>
</protein>
<evidence type="ECO:0000259" key="10">
    <source>
        <dbReference type="PROSITE" id="PS50089"/>
    </source>
</evidence>
<feature type="compositionally biased region" description="Basic residues" evidence="9">
    <location>
        <begin position="319"/>
        <end position="339"/>
    </location>
</feature>
<feature type="region of interest" description="Disordered" evidence="9">
    <location>
        <begin position="518"/>
        <end position="549"/>
    </location>
</feature>
<feature type="compositionally biased region" description="Basic residues" evidence="9">
    <location>
        <begin position="521"/>
        <end position="539"/>
    </location>
</feature>
<evidence type="ECO:0000256" key="9">
    <source>
        <dbReference type="SAM" id="MobiDB-lite"/>
    </source>
</evidence>
<feature type="region of interest" description="Disordered" evidence="9">
    <location>
        <begin position="386"/>
        <end position="408"/>
    </location>
</feature>
<dbReference type="GeneID" id="115754279"/>
<feature type="compositionally biased region" description="Basic residues" evidence="9">
    <location>
        <begin position="284"/>
        <end position="296"/>
    </location>
</feature>
<feature type="compositionally biased region" description="Basic and acidic residues" evidence="9">
    <location>
        <begin position="540"/>
        <end position="549"/>
    </location>
</feature>
<accession>A0ABM3HR00</accession>
<dbReference type="InterPro" id="IPR045109">
    <property type="entry name" value="LSDs-like"/>
</dbReference>
<dbReference type="RefSeq" id="XP_048139028.1">
    <property type="nucleotide sequence ID" value="XM_048283071.1"/>
</dbReference>
<dbReference type="Pfam" id="PF02373">
    <property type="entry name" value="JmjC"/>
    <property type="match status" value="1"/>
</dbReference>
<dbReference type="InterPro" id="IPR003347">
    <property type="entry name" value="JmjC_dom"/>
</dbReference>
<feature type="region of interest" description="Disordered" evidence="9">
    <location>
        <begin position="1"/>
        <end position="21"/>
    </location>
</feature>
<organism evidence="13 15">
    <name type="scientific">Rhodamnia argentea</name>
    <dbReference type="NCBI Taxonomy" id="178133"/>
    <lineage>
        <taxon>Eukaryota</taxon>
        <taxon>Viridiplantae</taxon>
        <taxon>Streptophyta</taxon>
        <taxon>Embryophyta</taxon>
        <taxon>Tracheophyta</taxon>
        <taxon>Spermatophyta</taxon>
        <taxon>Magnoliopsida</taxon>
        <taxon>eudicotyledons</taxon>
        <taxon>Gunneridae</taxon>
        <taxon>Pentapetalae</taxon>
        <taxon>rosids</taxon>
        <taxon>malvids</taxon>
        <taxon>Myrtales</taxon>
        <taxon>Myrtaceae</taxon>
        <taxon>Myrtoideae</taxon>
        <taxon>Myrteae</taxon>
        <taxon>Australasian group</taxon>
        <taxon>Rhodamnia</taxon>
    </lineage>
</organism>
<feature type="domain" description="RING-type" evidence="10">
    <location>
        <begin position="728"/>
        <end position="775"/>
    </location>
</feature>
<dbReference type="SMART" id="SM00558">
    <property type="entry name" value="JmjC"/>
    <property type="match status" value="1"/>
</dbReference>
<dbReference type="PANTHER" id="PTHR12549">
    <property type="entry name" value="JMJC DOMAIN-CONTAINING HISTONE DEMETHYLATION PROTEIN"/>
    <property type="match status" value="1"/>
</dbReference>
<gene>
    <name evidence="14 15" type="primary">LOC115754279</name>
</gene>
<evidence type="ECO:0000256" key="5">
    <source>
        <dbReference type="ARBA" id="ARBA00023163"/>
    </source>
</evidence>
<evidence type="ECO:0000259" key="12">
    <source>
        <dbReference type="PROSITE" id="PS51667"/>
    </source>
</evidence>
<dbReference type="RefSeq" id="XP_048139027.1">
    <property type="nucleotide sequence ID" value="XM_048283070.1"/>
</dbReference>
<comment type="subcellular location">
    <subcellularLocation>
        <location evidence="1">Nucleus</location>
    </subcellularLocation>
</comment>
<name>A0ABM3HR00_9MYRT</name>
<evidence type="ECO:0000313" key="13">
    <source>
        <dbReference type="Proteomes" id="UP000827889"/>
    </source>
</evidence>
<evidence type="ECO:0000256" key="8">
    <source>
        <dbReference type="PROSITE-ProRule" id="PRU01002"/>
    </source>
</evidence>
<dbReference type="Gene3D" id="2.60.120.650">
    <property type="entry name" value="Cupin"/>
    <property type="match status" value="1"/>
</dbReference>
<feature type="region of interest" description="Disordered" evidence="9">
    <location>
        <begin position="47"/>
        <end position="345"/>
    </location>
</feature>
<dbReference type="PANTHER" id="PTHR12549:SF38">
    <property type="entry name" value="JMJC DOMAIN-CONTAINING HISTONE DEMETHYLASE 2, ISOFORM A"/>
    <property type="match status" value="1"/>
</dbReference>
<evidence type="ECO:0000256" key="2">
    <source>
        <dbReference type="ARBA" id="ARBA00006801"/>
    </source>
</evidence>
<feature type="domain" description="JmjC" evidence="11">
    <location>
        <begin position="1162"/>
        <end position="1445"/>
    </location>
</feature>
<feature type="compositionally biased region" description="Basic residues" evidence="9">
    <location>
        <begin position="219"/>
        <end position="231"/>
    </location>
</feature>
<keyword evidence="13" id="KW-1185">Reference proteome</keyword>
<dbReference type="InterPro" id="IPR014977">
    <property type="entry name" value="WRC_dom"/>
</dbReference>
<dbReference type="Proteomes" id="UP000827889">
    <property type="component" value="Chromosome 7"/>
</dbReference>
<keyword evidence="7" id="KW-0862">Zinc</keyword>
<keyword evidence="4" id="KW-0805">Transcription regulation</keyword>
<dbReference type="InterPro" id="IPR017956">
    <property type="entry name" value="AT_hook_DNA-bd_motif"/>
</dbReference>
<evidence type="ECO:0000259" key="11">
    <source>
        <dbReference type="PROSITE" id="PS51184"/>
    </source>
</evidence>
<dbReference type="PROSITE" id="PS51184">
    <property type="entry name" value="JMJC"/>
    <property type="match status" value="1"/>
</dbReference>
<feature type="compositionally biased region" description="Basic and acidic residues" evidence="9">
    <location>
        <begin position="1281"/>
        <end position="1291"/>
    </location>
</feature>
<keyword evidence="5" id="KW-0804">Transcription</keyword>
<evidence type="ECO:0000256" key="1">
    <source>
        <dbReference type="ARBA" id="ARBA00004123"/>
    </source>
</evidence>
<dbReference type="SMART" id="SM00384">
    <property type="entry name" value="AT_hook"/>
    <property type="match status" value="9"/>
</dbReference>
<keyword evidence="6" id="KW-0539">Nucleus</keyword>
<reference evidence="14 15" key="1">
    <citation type="submission" date="2025-05" db="UniProtKB">
        <authorList>
            <consortium name="RefSeq"/>
        </authorList>
    </citation>
    <scope>IDENTIFICATION</scope>
    <source>
        <tissue evidence="14 15">Leaf</tissue>
    </source>
</reference>
<comment type="caution">
    <text evidence="8">Lacks conserved residue(s) required for the propagation of feature annotation.</text>
</comment>
<comment type="similarity">
    <text evidence="2">Belongs to the JARID1 histone demethylase family.</text>
</comment>
<proteinExistence type="inferred from homology"/>
<keyword evidence="7" id="KW-0863">Zinc-finger</keyword>
<feature type="domain" description="WRC" evidence="12">
    <location>
        <begin position="6"/>
        <end position="50"/>
    </location>
</feature>
<feature type="region of interest" description="Disordered" evidence="9">
    <location>
        <begin position="603"/>
        <end position="654"/>
    </location>
</feature>
<evidence type="ECO:0000256" key="7">
    <source>
        <dbReference type="PROSITE-ProRule" id="PRU00175"/>
    </source>
</evidence>